<dbReference type="AlphaFoldDB" id="A0A936ZAP6"/>
<organism evidence="1 2">
    <name type="scientific">Microvirga aerilata</name>
    <dbReference type="NCBI Taxonomy" id="670292"/>
    <lineage>
        <taxon>Bacteria</taxon>
        <taxon>Pseudomonadati</taxon>
        <taxon>Pseudomonadota</taxon>
        <taxon>Alphaproteobacteria</taxon>
        <taxon>Hyphomicrobiales</taxon>
        <taxon>Methylobacteriaceae</taxon>
        <taxon>Microvirga</taxon>
    </lineage>
</organism>
<protein>
    <submittedName>
        <fullName evidence="1">Uncharacterized protein</fullName>
    </submittedName>
</protein>
<name>A0A936ZAP6_9HYPH</name>
<dbReference type="EMBL" id="JAEQMY010000038">
    <property type="protein sequence ID" value="MBL0406297.1"/>
    <property type="molecule type" value="Genomic_DNA"/>
</dbReference>
<comment type="caution">
    <text evidence="1">The sequence shown here is derived from an EMBL/GenBank/DDBJ whole genome shotgun (WGS) entry which is preliminary data.</text>
</comment>
<keyword evidence="2" id="KW-1185">Reference proteome</keyword>
<dbReference type="RefSeq" id="WP_202063150.1">
    <property type="nucleotide sequence ID" value="NZ_JAEQMY010000038.1"/>
</dbReference>
<accession>A0A936ZAP6</accession>
<reference evidence="1" key="1">
    <citation type="submission" date="2021-01" db="EMBL/GenBank/DDBJ databases">
        <title>Microvirga sp.</title>
        <authorList>
            <person name="Kim M.K."/>
        </authorList>
    </citation>
    <scope>NUCLEOTIDE SEQUENCE</scope>
    <source>
        <strain evidence="1">5420S-16</strain>
    </source>
</reference>
<evidence type="ECO:0000313" key="1">
    <source>
        <dbReference type="EMBL" id="MBL0406297.1"/>
    </source>
</evidence>
<sequence>MSVIPNKGELPVSQEPEALPLFVIPWSGNAAFVWCSQLENATLTGVQAASVAMSVVERKKLIRPGQNLEVLLLDGMNLRDGSECELHVTSKEGQDSVRRAVTRLARWDNVETRRALGLVASRFTQASGPAPVLERYLAFISAWQAPGHLIAAFPEGYLLDLHAEHDGSPVGAYTVTADGLRRAAGQVLHQGDGRLVLWLEGAAGSPLYLELSDALVRLQLNLPSSRSGLSPVGLGADALDLVEALHTLVEQPSPELQAWAASLCRQHAVVPSDVTTIEVVRVVRLPSREVAVFLRIADADVGASNLRLESFGATEPLALDIVAREVDGEARVWQQQVIVKAPAPHTDLGCVKLSWSYAGRSHAVWVREVTANDPRNAALARDFAPLAQVSAATLPTVLHPLATASSDVVPSLLHRLDLGAEAPQASADVVVFVRHDLDALHRTVLALSLTSRDTPFIVHLCLFDPRLWSALETNAQVWSRIYGLPLRLTCYSPRTTEAQVAQQAAENPKPQVFCRAGVVPRGSDSLARILTTLQGKKSALFVGATNDASLPRHDVSSVSLPDLLIEAANADLSAHIVFAALLSNHQPKADDTPQFYTLEGFLLGQAIGGRSTIGEVQVERDGGFVSSGTSDRPDDFDAKLDWLSLQMLRKSSSAAKRRLRRPTGRTTG</sequence>
<gene>
    <name evidence="1" type="ORF">JKG68_20265</name>
</gene>
<proteinExistence type="predicted"/>
<dbReference type="Proteomes" id="UP000605848">
    <property type="component" value="Unassembled WGS sequence"/>
</dbReference>
<evidence type="ECO:0000313" key="2">
    <source>
        <dbReference type="Proteomes" id="UP000605848"/>
    </source>
</evidence>